<protein>
    <recommendedName>
        <fullName evidence="1">Xylose isomerase-like TIM barrel domain-containing protein</fullName>
    </recommendedName>
</protein>
<gene>
    <name evidence="2" type="ORF">JOE57_002445</name>
</gene>
<accession>A0ABS2RKJ0</accession>
<dbReference type="Gene3D" id="3.20.20.150">
    <property type="entry name" value="Divalent-metal-dependent TIM barrel enzymes"/>
    <property type="match status" value="1"/>
</dbReference>
<dbReference type="PANTHER" id="PTHR12110:SF41">
    <property type="entry name" value="INOSOSE DEHYDRATASE"/>
    <property type="match status" value="1"/>
</dbReference>
<dbReference type="Pfam" id="PF01261">
    <property type="entry name" value="AP_endonuc_2"/>
    <property type="match status" value="1"/>
</dbReference>
<dbReference type="Proteomes" id="UP000704762">
    <property type="component" value="Unassembled WGS sequence"/>
</dbReference>
<dbReference type="InterPro" id="IPR050312">
    <property type="entry name" value="IolE/XylAMocC-like"/>
</dbReference>
<keyword evidence="3" id="KW-1185">Reference proteome</keyword>
<evidence type="ECO:0000313" key="2">
    <source>
        <dbReference type="EMBL" id="MBM7799524.1"/>
    </source>
</evidence>
<dbReference type="PANTHER" id="PTHR12110">
    <property type="entry name" value="HYDROXYPYRUVATE ISOMERASE"/>
    <property type="match status" value="1"/>
</dbReference>
<reference evidence="2 3" key="1">
    <citation type="submission" date="2021-01" db="EMBL/GenBank/DDBJ databases">
        <title>Sequencing the genomes of 1000 actinobacteria strains.</title>
        <authorList>
            <person name="Klenk H.-P."/>
        </authorList>
    </citation>
    <scope>NUCLEOTIDE SEQUENCE [LARGE SCALE GENOMIC DNA]</scope>
    <source>
        <strain evidence="2 3">DSM 18662</strain>
    </source>
</reference>
<dbReference type="RefSeq" id="WP_204918340.1">
    <property type="nucleotide sequence ID" value="NZ_BAAAQP010000003.1"/>
</dbReference>
<organism evidence="2 3">
    <name type="scientific">Microlunatus panaciterrae</name>
    <dbReference type="NCBI Taxonomy" id="400768"/>
    <lineage>
        <taxon>Bacteria</taxon>
        <taxon>Bacillati</taxon>
        <taxon>Actinomycetota</taxon>
        <taxon>Actinomycetes</taxon>
        <taxon>Propionibacteriales</taxon>
        <taxon>Propionibacteriaceae</taxon>
        <taxon>Microlunatus</taxon>
    </lineage>
</organism>
<dbReference type="InterPro" id="IPR036237">
    <property type="entry name" value="Xyl_isomerase-like_sf"/>
</dbReference>
<feature type="domain" description="Xylose isomerase-like TIM barrel" evidence="1">
    <location>
        <begin position="23"/>
        <end position="247"/>
    </location>
</feature>
<dbReference type="EMBL" id="JAFBCF010000001">
    <property type="protein sequence ID" value="MBM7799524.1"/>
    <property type="molecule type" value="Genomic_DNA"/>
</dbReference>
<evidence type="ECO:0000313" key="3">
    <source>
        <dbReference type="Proteomes" id="UP000704762"/>
    </source>
</evidence>
<sequence length="256" mass="27794">MSLRDQIGLCSVTFRQLPAEEVVRLAAEAGLRRIEWGADVHVADPQRAAAVRSLTEQAGLTVAALGSYYRVGEAEDGAFARVLETALALGAPRIRVWAGSRGSAESDQAHRSRVVADGRRIGELAAESGVEIAFEYHGNTLTDTQESALDLLQGIAHPAVGSYWQPPVDYPDDRALGTLAAVLPWLRAVHVFSWWPGNQRLPLQGRDELWRRVTRVLAEAGLSVDLLLEFIPGDRPAGLADETRCLQDLLPTTTDG</sequence>
<evidence type="ECO:0000259" key="1">
    <source>
        <dbReference type="Pfam" id="PF01261"/>
    </source>
</evidence>
<proteinExistence type="predicted"/>
<dbReference type="InterPro" id="IPR013022">
    <property type="entry name" value="Xyl_isomerase-like_TIM-brl"/>
</dbReference>
<comment type="caution">
    <text evidence="2">The sequence shown here is derived from an EMBL/GenBank/DDBJ whole genome shotgun (WGS) entry which is preliminary data.</text>
</comment>
<name>A0ABS2RKJ0_9ACTN</name>
<dbReference type="SUPFAM" id="SSF51658">
    <property type="entry name" value="Xylose isomerase-like"/>
    <property type="match status" value="1"/>
</dbReference>